<dbReference type="GO" id="GO:0003964">
    <property type="term" value="F:RNA-directed DNA polymerase activity"/>
    <property type="evidence" value="ECO:0007669"/>
    <property type="project" value="UniProtKB-KW"/>
</dbReference>
<name>A0A2P6PPR7_ROSCH</name>
<evidence type="ECO:0000256" key="1">
    <source>
        <dbReference type="SAM" id="MobiDB-lite"/>
    </source>
</evidence>
<dbReference type="PANTHER" id="PTHR43383">
    <property type="entry name" value="NODULIN 6"/>
    <property type="match status" value="1"/>
</dbReference>
<protein>
    <submittedName>
        <fullName evidence="3">Putative RNA-directed DNA polymerase</fullName>
        <ecNumber evidence="3">2.7.7.49</ecNumber>
    </submittedName>
</protein>
<gene>
    <name evidence="3" type="ORF">RchiOBHm_Chr6g0266711</name>
</gene>
<keyword evidence="4" id="KW-1185">Reference proteome</keyword>
<dbReference type="AlphaFoldDB" id="A0A2P6PPR7"/>
<accession>A0A2P6PPR7</accession>
<reference evidence="3 4" key="1">
    <citation type="journal article" date="2018" name="Nat. Genet.">
        <title>The Rosa genome provides new insights in the design of modern roses.</title>
        <authorList>
            <person name="Bendahmane M."/>
        </authorList>
    </citation>
    <scope>NUCLEOTIDE SEQUENCE [LARGE SCALE GENOMIC DNA]</scope>
    <source>
        <strain evidence="4">cv. Old Blush</strain>
    </source>
</reference>
<keyword evidence="3" id="KW-0695">RNA-directed DNA polymerase</keyword>
<dbReference type="EC" id="2.7.7.49" evidence="3"/>
<sequence length="467" mass="51748">MVQSQHSRVQPYFTHTQSTPPHVLPTPVPNSTVAAPTGSLSNSDTIFSSHNDSVNNIVSTGATPNLISLPLSNTVCDLGSLPNITPHASLSETDTTDYSLSPFSPNVHTSIQFEEQNGNISVNTQPGIGIEVILDRANKNVLSNSNLSESNILHPVDGLTNAIVNDHSMLTRGKRGIVQKKSFLSVLTEPSCDPTDFEPSHYKAALKIPAWKQAMQEEYDALMNQNTWTLVPLPPDKNLVPCKWIFKIKRNSDGSIARHKARLVARGFSQEYGVDFEETFSPVVRHTTVRLILGLAASSGWKLHQMDVKNAFLHGILNEEVYMTQPSGFENPSYPSFVCKLQKSLYGLKQAPRAWNERFTSFLPSIGFKFSYANPSLFVKVSGSSRVYLLLYVDDIIITGDSEDLISEVKAALQAEFDMKDLGDLHFFLGLEIKYIKDGIFLSQHKYTKDLIHKAGMDACHTHITPC</sequence>
<dbReference type="Proteomes" id="UP000238479">
    <property type="component" value="Chromosome 6"/>
</dbReference>
<evidence type="ECO:0000313" key="3">
    <source>
        <dbReference type="EMBL" id="PRQ23920.1"/>
    </source>
</evidence>
<dbReference type="SUPFAM" id="SSF56672">
    <property type="entry name" value="DNA/RNA polymerases"/>
    <property type="match status" value="1"/>
</dbReference>
<organism evidence="3 4">
    <name type="scientific">Rosa chinensis</name>
    <name type="common">China rose</name>
    <dbReference type="NCBI Taxonomy" id="74649"/>
    <lineage>
        <taxon>Eukaryota</taxon>
        <taxon>Viridiplantae</taxon>
        <taxon>Streptophyta</taxon>
        <taxon>Embryophyta</taxon>
        <taxon>Tracheophyta</taxon>
        <taxon>Spermatophyta</taxon>
        <taxon>Magnoliopsida</taxon>
        <taxon>eudicotyledons</taxon>
        <taxon>Gunneridae</taxon>
        <taxon>Pentapetalae</taxon>
        <taxon>rosids</taxon>
        <taxon>fabids</taxon>
        <taxon>Rosales</taxon>
        <taxon>Rosaceae</taxon>
        <taxon>Rosoideae</taxon>
        <taxon>Rosoideae incertae sedis</taxon>
        <taxon>Rosa</taxon>
    </lineage>
</organism>
<feature type="compositionally biased region" description="Polar residues" evidence="1">
    <location>
        <begin position="1"/>
        <end position="20"/>
    </location>
</feature>
<dbReference type="STRING" id="74649.A0A2P6PPR7"/>
<evidence type="ECO:0000259" key="2">
    <source>
        <dbReference type="Pfam" id="PF07727"/>
    </source>
</evidence>
<feature type="domain" description="Reverse transcriptase Ty1/copia-type" evidence="2">
    <location>
        <begin position="226"/>
        <end position="466"/>
    </location>
</feature>
<dbReference type="PANTHER" id="PTHR43383:SF2">
    <property type="entry name" value="AMIDOHYDROLASE 2 FAMILY PROTEIN"/>
    <property type="match status" value="1"/>
</dbReference>
<dbReference type="OMA" id="CHTHITP"/>
<dbReference type="Gramene" id="PRQ23920">
    <property type="protein sequence ID" value="PRQ23920"/>
    <property type="gene ID" value="RchiOBHm_Chr6g0266711"/>
</dbReference>
<comment type="caution">
    <text evidence="3">The sequence shown here is derived from an EMBL/GenBank/DDBJ whole genome shotgun (WGS) entry which is preliminary data.</text>
</comment>
<keyword evidence="3" id="KW-0808">Transferase</keyword>
<keyword evidence="3" id="KW-0548">Nucleotidyltransferase</keyword>
<proteinExistence type="predicted"/>
<dbReference type="InterPro" id="IPR013103">
    <property type="entry name" value="RVT_2"/>
</dbReference>
<evidence type="ECO:0000313" key="4">
    <source>
        <dbReference type="Proteomes" id="UP000238479"/>
    </source>
</evidence>
<dbReference type="Pfam" id="PF07727">
    <property type="entry name" value="RVT_2"/>
    <property type="match status" value="1"/>
</dbReference>
<dbReference type="EMBL" id="PDCK01000044">
    <property type="protein sequence ID" value="PRQ23920.1"/>
    <property type="molecule type" value="Genomic_DNA"/>
</dbReference>
<feature type="region of interest" description="Disordered" evidence="1">
    <location>
        <begin position="1"/>
        <end position="37"/>
    </location>
</feature>
<dbReference type="InterPro" id="IPR043502">
    <property type="entry name" value="DNA/RNA_pol_sf"/>
</dbReference>